<dbReference type="Proteomes" id="UP001150581">
    <property type="component" value="Unassembled WGS sequence"/>
</dbReference>
<evidence type="ECO:0000313" key="1">
    <source>
        <dbReference type="EMBL" id="KAJ1894121.1"/>
    </source>
</evidence>
<gene>
    <name evidence="1" type="ORF">LPJ66_005376</name>
</gene>
<organism evidence="1 2">
    <name type="scientific">Kickxella alabastrina</name>
    <dbReference type="NCBI Taxonomy" id="61397"/>
    <lineage>
        <taxon>Eukaryota</taxon>
        <taxon>Fungi</taxon>
        <taxon>Fungi incertae sedis</taxon>
        <taxon>Zoopagomycota</taxon>
        <taxon>Kickxellomycotina</taxon>
        <taxon>Kickxellomycetes</taxon>
        <taxon>Kickxellales</taxon>
        <taxon>Kickxellaceae</taxon>
        <taxon>Kickxella</taxon>
    </lineage>
</organism>
<dbReference type="EMBL" id="JANBPG010000735">
    <property type="protein sequence ID" value="KAJ1894121.1"/>
    <property type="molecule type" value="Genomic_DNA"/>
</dbReference>
<reference evidence="1" key="1">
    <citation type="submission" date="2022-07" db="EMBL/GenBank/DDBJ databases">
        <title>Phylogenomic reconstructions and comparative analyses of Kickxellomycotina fungi.</title>
        <authorList>
            <person name="Reynolds N.K."/>
            <person name="Stajich J.E."/>
            <person name="Barry K."/>
            <person name="Grigoriev I.V."/>
            <person name="Crous P."/>
            <person name="Smith M.E."/>
        </authorList>
    </citation>
    <scope>NUCLEOTIDE SEQUENCE</scope>
    <source>
        <strain evidence="1">Benny 63K</strain>
    </source>
</reference>
<keyword evidence="2" id="KW-1185">Reference proteome</keyword>
<comment type="caution">
    <text evidence="1">The sequence shown here is derived from an EMBL/GenBank/DDBJ whole genome shotgun (WGS) entry which is preliminary data.</text>
</comment>
<evidence type="ECO:0000313" key="2">
    <source>
        <dbReference type="Proteomes" id="UP001150581"/>
    </source>
</evidence>
<sequence>MHSALPPAEICADASKTPAGIATDISKPVVGENMRACVFEISTASIAHLKQQVVDSGVLHEGEWVSSNNVLAAFVVQCVAQANTNSRVYEAGDWTVFQTMDMRRALGLPLRGLGSPLILAECQVVAGEVMDNDQFPVLARRVRQNLGKYSPEYLQATMRWVNAEYGRMAACGTKEPWRHFWFPGLDTNHRTVGVSCMNRIPVYDADFGAGRPTMTRSINPRPNYIIVFPGPPASAKGPSSEYSSLHLYVTLERPAMDALCADAAWNQRCELIGD</sequence>
<protein>
    <submittedName>
        <fullName evidence="1">Uncharacterized protein</fullName>
    </submittedName>
</protein>
<name>A0ACC1IKT2_9FUNG</name>
<proteinExistence type="predicted"/>
<accession>A0ACC1IKT2</accession>